<evidence type="ECO:0000256" key="2">
    <source>
        <dbReference type="ARBA" id="ARBA00002939"/>
    </source>
</evidence>
<evidence type="ECO:0000256" key="4">
    <source>
        <dbReference type="ARBA" id="ARBA00010113"/>
    </source>
</evidence>
<evidence type="ECO:0000256" key="7">
    <source>
        <dbReference type="ARBA" id="ARBA00022694"/>
    </source>
</evidence>
<dbReference type="InterPro" id="IPR025845">
    <property type="entry name" value="Thg1_C_dom"/>
</dbReference>
<feature type="domain" description="tRNAHis guanylyltransferase catalytic" evidence="15">
    <location>
        <begin position="110"/>
        <end position="238"/>
    </location>
</feature>
<sequence length="683" mass="78471">MSQWRFRAGPGAAAATAVAPSRGRFPLSGIAVSVAVLSPASRSRLALLSAAFPLVVAGSCDRRCYRRGVRAAALVLDLDVGERPTHAISRRLQLTSWHRVQFSEMANSKYEYVKSFEVQDVIMRPYTIIIYVHARGFCRFSEVHEFEKPNDVKALELMNECAIAVMEQFPDVIFSYGCAGEHSFIFQKKTKFYKRRSSKISSVIVSLFTSAYVSKWRALFPQKELKYVPSFRAQVICCDDLQAYILWRQDECHTNNVYDTCLWQLIKSGKSKEEAQATLRGSLKQDKNEFLYQCFNINYKQDIPEMFCHGTCILKTKVEYIDDSHVKRCGRKFLTVNSANIASKRFWSENGCLSKGELAQFREELNKTTPEDIKSFLHESRLMLCTWIVVRIDGCHFHRFSEVHEFEKPNDAQALNLMNTCAVAVLEDFRDIVFAYGVSDEYSFVLNKYSQLYQRCASDIVSAVVSVFTSTYMMRWNEFFPQKEMEHLPYFDGRAVCYPSSEIVKDYLAWRQVDCHINNQYNTCFWLLVKSGKSKSEAQIYLKRTQTLEKNELLDRLTGVPNYYKSLPPMFCLGSSVFWDKESKLVDNEEVATGRIVVGHCNIIETGFWEAHPQILDEKVAVQMTTTAGNEELEQSLFGRYSGLSSSKKQKKIEDFYFVEKPAVVEDLVEVQTPSPVKRPKVR</sequence>
<keyword evidence="13" id="KW-0539">Nucleus</keyword>
<keyword evidence="9" id="KW-0479">Metal-binding</keyword>
<evidence type="ECO:0000256" key="12">
    <source>
        <dbReference type="ARBA" id="ARBA00023134"/>
    </source>
</evidence>
<keyword evidence="8" id="KW-0548">Nucleotidyltransferase</keyword>
<evidence type="ECO:0000256" key="6">
    <source>
        <dbReference type="ARBA" id="ARBA00022679"/>
    </source>
</evidence>
<evidence type="ECO:0000256" key="9">
    <source>
        <dbReference type="ARBA" id="ARBA00022723"/>
    </source>
</evidence>
<dbReference type="GO" id="GO:0008193">
    <property type="term" value="F:tRNA guanylyltransferase activity"/>
    <property type="evidence" value="ECO:0007669"/>
    <property type="project" value="UniProtKB-EC"/>
</dbReference>
<keyword evidence="12" id="KW-0342">GTP-binding</keyword>
<evidence type="ECO:0000256" key="5">
    <source>
        <dbReference type="ARBA" id="ARBA00012511"/>
    </source>
</evidence>
<dbReference type="EC" id="2.7.7.79" evidence="5"/>
<dbReference type="AlphaFoldDB" id="A0A8X8VXH7"/>
<evidence type="ECO:0000256" key="3">
    <source>
        <dbReference type="ARBA" id="ARBA00004642"/>
    </source>
</evidence>
<comment type="catalytic activity">
    <reaction evidence="14">
        <text>a 5'-end ribonucleotide-tRNA(His) + GTP + ATP + H2O = a 5'-end phospho-guanosine-ribonucleotide-tRNA(His) + AMP + 2 diphosphate + H(+)</text>
        <dbReference type="Rhea" id="RHEA:54564"/>
        <dbReference type="Rhea" id="RHEA-COMP:14193"/>
        <dbReference type="Rhea" id="RHEA-COMP:14917"/>
        <dbReference type="ChEBI" id="CHEBI:15377"/>
        <dbReference type="ChEBI" id="CHEBI:15378"/>
        <dbReference type="ChEBI" id="CHEBI:30616"/>
        <dbReference type="ChEBI" id="CHEBI:33019"/>
        <dbReference type="ChEBI" id="CHEBI:37565"/>
        <dbReference type="ChEBI" id="CHEBI:138282"/>
        <dbReference type="ChEBI" id="CHEBI:141847"/>
        <dbReference type="ChEBI" id="CHEBI:456215"/>
        <dbReference type="EC" id="2.7.7.79"/>
    </reaction>
</comment>
<comment type="subcellular location">
    <subcellularLocation>
        <location evidence="3">Nucleus</location>
        <location evidence="3">Nucleoplasm</location>
    </subcellularLocation>
</comment>
<reference evidence="17" key="1">
    <citation type="submission" date="2018-01" db="EMBL/GenBank/DDBJ databases">
        <authorList>
            <person name="Mao J.F."/>
        </authorList>
    </citation>
    <scope>NUCLEOTIDE SEQUENCE</scope>
    <source>
        <strain evidence="17">Huo1</strain>
        <tissue evidence="17">Leaf</tissue>
    </source>
</reference>
<evidence type="ECO:0000256" key="10">
    <source>
        <dbReference type="ARBA" id="ARBA00022741"/>
    </source>
</evidence>
<comment type="cofactor">
    <cofactor evidence="1">
        <name>Mg(2+)</name>
        <dbReference type="ChEBI" id="CHEBI:18420"/>
    </cofactor>
</comment>
<dbReference type="PANTHER" id="PTHR12729">
    <property type="entry name" value="TRNA(HIS) GUANYLYLTRANSFERASE-RELATED"/>
    <property type="match status" value="1"/>
</dbReference>
<comment type="function">
    <text evidence="2">Adds a GMP to the 5'-end of tRNA(His) after transcription and RNase P cleavage.</text>
</comment>
<feature type="domain" description="Thg1 C-terminal" evidence="16">
    <location>
        <begin position="503"/>
        <end position="586"/>
    </location>
</feature>
<evidence type="ECO:0000256" key="13">
    <source>
        <dbReference type="ARBA" id="ARBA00023242"/>
    </source>
</evidence>
<dbReference type="Gene3D" id="3.30.70.3000">
    <property type="match status" value="2"/>
</dbReference>
<comment type="similarity">
    <text evidence="4">Belongs to the tRNA(His) guanylyltransferase family.</text>
</comment>
<feature type="domain" description="tRNAHis guanylyltransferase catalytic" evidence="15">
    <location>
        <begin position="371"/>
        <end position="499"/>
    </location>
</feature>
<name>A0A8X8VXH7_SALSN</name>
<keyword evidence="10" id="KW-0547">Nucleotide-binding</keyword>
<dbReference type="Pfam" id="PF14413">
    <property type="entry name" value="Thg1C"/>
    <property type="match status" value="2"/>
</dbReference>
<evidence type="ECO:0000313" key="17">
    <source>
        <dbReference type="EMBL" id="KAG6384213.1"/>
    </source>
</evidence>
<dbReference type="Proteomes" id="UP000298416">
    <property type="component" value="Unassembled WGS sequence"/>
</dbReference>
<dbReference type="GO" id="GO:0000287">
    <property type="term" value="F:magnesium ion binding"/>
    <property type="evidence" value="ECO:0007669"/>
    <property type="project" value="InterPro"/>
</dbReference>
<evidence type="ECO:0000256" key="1">
    <source>
        <dbReference type="ARBA" id="ARBA00001946"/>
    </source>
</evidence>
<evidence type="ECO:0000256" key="8">
    <source>
        <dbReference type="ARBA" id="ARBA00022695"/>
    </source>
</evidence>
<dbReference type="InterPro" id="IPR024956">
    <property type="entry name" value="tRNAHis_GuaTrfase_cat"/>
</dbReference>
<gene>
    <name evidence="17" type="ORF">SASPL_155983</name>
</gene>
<evidence type="ECO:0000256" key="11">
    <source>
        <dbReference type="ARBA" id="ARBA00022842"/>
    </source>
</evidence>
<evidence type="ECO:0000259" key="16">
    <source>
        <dbReference type="Pfam" id="PF14413"/>
    </source>
</evidence>
<proteinExistence type="inferred from homology"/>
<dbReference type="FunFam" id="3.30.70.3000:FF:000002">
    <property type="entry name" value="tRNA(His) guanylyltransferase 1"/>
    <property type="match status" value="2"/>
</dbReference>
<dbReference type="GO" id="GO:0005525">
    <property type="term" value="F:GTP binding"/>
    <property type="evidence" value="ECO:0007669"/>
    <property type="project" value="UniProtKB-KW"/>
</dbReference>
<dbReference type="PANTHER" id="PTHR12729:SF6">
    <property type="entry name" value="TRNA(HIS) GUANYLYLTRANSFERASE-RELATED"/>
    <property type="match status" value="1"/>
</dbReference>
<dbReference type="GO" id="GO:0005654">
    <property type="term" value="C:nucleoplasm"/>
    <property type="evidence" value="ECO:0007669"/>
    <property type="project" value="UniProtKB-SubCell"/>
</dbReference>
<dbReference type="InterPro" id="IPR038469">
    <property type="entry name" value="tRNAHis_GuaTrfase_Thg1_sf"/>
</dbReference>
<reference evidence="17" key="2">
    <citation type="submission" date="2020-08" db="EMBL/GenBank/DDBJ databases">
        <title>Plant Genome Project.</title>
        <authorList>
            <person name="Zhang R.-G."/>
        </authorList>
    </citation>
    <scope>NUCLEOTIDE SEQUENCE</scope>
    <source>
        <strain evidence="17">Huo1</strain>
        <tissue evidence="17">Leaf</tissue>
    </source>
</reference>
<organism evidence="17">
    <name type="scientific">Salvia splendens</name>
    <name type="common">Scarlet sage</name>
    <dbReference type="NCBI Taxonomy" id="180675"/>
    <lineage>
        <taxon>Eukaryota</taxon>
        <taxon>Viridiplantae</taxon>
        <taxon>Streptophyta</taxon>
        <taxon>Embryophyta</taxon>
        <taxon>Tracheophyta</taxon>
        <taxon>Spermatophyta</taxon>
        <taxon>Magnoliopsida</taxon>
        <taxon>eudicotyledons</taxon>
        <taxon>Gunneridae</taxon>
        <taxon>Pentapetalae</taxon>
        <taxon>asterids</taxon>
        <taxon>lamiids</taxon>
        <taxon>Lamiales</taxon>
        <taxon>Lamiaceae</taxon>
        <taxon>Nepetoideae</taxon>
        <taxon>Mentheae</taxon>
        <taxon>Salviinae</taxon>
        <taxon>Salvia</taxon>
        <taxon>Salvia subgen. Calosphace</taxon>
        <taxon>core Calosphace</taxon>
    </lineage>
</organism>
<dbReference type="Pfam" id="PF04446">
    <property type="entry name" value="Thg1"/>
    <property type="match status" value="2"/>
</dbReference>
<keyword evidence="11" id="KW-0460">Magnesium</keyword>
<dbReference type="GO" id="GO:0006400">
    <property type="term" value="P:tRNA modification"/>
    <property type="evidence" value="ECO:0007669"/>
    <property type="project" value="InterPro"/>
</dbReference>
<protein>
    <recommendedName>
        <fullName evidence="5">tRNA(His) guanylyltransferase</fullName>
        <ecNumber evidence="5">2.7.7.79</ecNumber>
    </recommendedName>
</protein>
<comment type="caution">
    <text evidence="17">The sequence shown here is derived from an EMBL/GenBank/DDBJ whole genome shotgun (WGS) entry which is preliminary data.</text>
</comment>
<keyword evidence="6" id="KW-0808">Transferase</keyword>
<evidence type="ECO:0000259" key="15">
    <source>
        <dbReference type="Pfam" id="PF04446"/>
    </source>
</evidence>
<dbReference type="EMBL" id="PNBA02000226">
    <property type="protein sequence ID" value="KAG6384213.1"/>
    <property type="molecule type" value="Genomic_DNA"/>
</dbReference>
<keyword evidence="18" id="KW-1185">Reference proteome</keyword>
<accession>A0A8X8VXH7</accession>
<evidence type="ECO:0000313" key="18">
    <source>
        <dbReference type="Proteomes" id="UP000298416"/>
    </source>
</evidence>
<keyword evidence="7" id="KW-0819">tRNA processing</keyword>
<evidence type="ECO:0000256" key="14">
    <source>
        <dbReference type="ARBA" id="ARBA00047281"/>
    </source>
</evidence>
<feature type="domain" description="Thg1 C-terminal" evidence="16">
    <location>
        <begin position="241"/>
        <end position="322"/>
    </location>
</feature>
<dbReference type="InterPro" id="IPR007537">
    <property type="entry name" value="tRNAHis_GuaTrfase_Thg1"/>
</dbReference>